<reference evidence="2" key="1">
    <citation type="journal article" date="2019" name="Int. J. Syst. Evol. Microbiol.">
        <title>The Global Catalogue of Microorganisms (GCM) 10K type strain sequencing project: providing services to taxonomists for standard genome sequencing and annotation.</title>
        <authorList>
            <consortium name="The Broad Institute Genomics Platform"/>
            <consortium name="The Broad Institute Genome Sequencing Center for Infectious Disease"/>
            <person name="Wu L."/>
            <person name="Ma J."/>
        </authorList>
    </citation>
    <scope>NUCLEOTIDE SEQUENCE [LARGE SCALE GENOMIC DNA]</scope>
    <source>
        <strain evidence="2">JCM 17106</strain>
    </source>
</reference>
<accession>A0ABP7XFF6</accession>
<keyword evidence="2" id="KW-1185">Reference proteome</keyword>
<proteinExistence type="predicted"/>
<dbReference type="EMBL" id="BAABCW010000004">
    <property type="protein sequence ID" value="GAA4113965.1"/>
    <property type="molecule type" value="Genomic_DNA"/>
</dbReference>
<organism evidence="1 2">
    <name type="scientific">Aquimarina addita</name>
    <dbReference type="NCBI Taxonomy" id="870485"/>
    <lineage>
        <taxon>Bacteria</taxon>
        <taxon>Pseudomonadati</taxon>
        <taxon>Bacteroidota</taxon>
        <taxon>Flavobacteriia</taxon>
        <taxon>Flavobacteriales</taxon>
        <taxon>Flavobacteriaceae</taxon>
        <taxon>Aquimarina</taxon>
    </lineage>
</organism>
<comment type="caution">
    <text evidence="1">The sequence shown here is derived from an EMBL/GenBank/DDBJ whole genome shotgun (WGS) entry which is preliminary data.</text>
</comment>
<evidence type="ECO:0000313" key="2">
    <source>
        <dbReference type="Proteomes" id="UP001500459"/>
    </source>
</evidence>
<protein>
    <submittedName>
        <fullName evidence="1">Uncharacterized protein</fullName>
    </submittedName>
</protein>
<name>A0ABP7XFF6_9FLAO</name>
<dbReference type="Proteomes" id="UP001500459">
    <property type="component" value="Unassembled WGS sequence"/>
</dbReference>
<gene>
    <name evidence="1" type="ORF">GCM10022393_13210</name>
</gene>
<sequence>MNFIKNRKLEKIVDKYLDEIVSLEINSLPIRIEPEMAEKNSDKNQEWNNWFPIQSTITDIGLNFYIIMTCLS</sequence>
<evidence type="ECO:0000313" key="1">
    <source>
        <dbReference type="EMBL" id="GAA4113965.1"/>
    </source>
</evidence>